<feature type="region of interest" description="Disordered" evidence="1">
    <location>
        <begin position="122"/>
        <end position="149"/>
    </location>
</feature>
<dbReference type="EMBL" id="CAKOGP040001821">
    <property type="protein sequence ID" value="CAJ1953171.1"/>
    <property type="molecule type" value="Genomic_DNA"/>
</dbReference>
<dbReference type="Proteomes" id="UP001295423">
    <property type="component" value="Unassembled WGS sequence"/>
</dbReference>
<sequence length="149" mass="16841">MANGFLYNSNRAKCQSRIDGMTAQCTLKHLDFKQRCTFPTTLENAADVLNQHKHDNRKKNLNGGNSNQQGKQNKSNNNQNDGAQFLQQQTQACFVCGSKAHVAPQIGDKLKPWEKWKSPDEYRDYLDANGHGNRQNMQRGDNELGDSNT</sequence>
<organism evidence="2 3">
    <name type="scientific">Cylindrotheca closterium</name>
    <dbReference type="NCBI Taxonomy" id="2856"/>
    <lineage>
        <taxon>Eukaryota</taxon>
        <taxon>Sar</taxon>
        <taxon>Stramenopiles</taxon>
        <taxon>Ochrophyta</taxon>
        <taxon>Bacillariophyta</taxon>
        <taxon>Bacillariophyceae</taxon>
        <taxon>Bacillariophycidae</taxon>
        <taxon>Bacillariales</taxon>
        <taxon>Bacillariaceae</taxon>
        <taxon>Cylindrotheca</taxon>
    </lineage>
</organism>
<evidence type="ECO:0000313" key="3">
    <source>
        <dbReference type="Proteomes" id="UP001295423"/>
    </source>
</evidence>
<dbReference type="AlphaFoldDB" id="A0AAD2FV21"/>
<keyword evidence="3" id="KW-1185">Reference proteome</keyword>
<evidence type="ECO:0000256" key="1">
    <source>
        <dbReference type="SAM" id="MobiDB-lite"/>
    </source>
</evidence>
<proteinExistence type="predicted"/>
<evidence type="ECO:0000313" key="2">
    <source>
        <dbReference type="EMBL" id="CAJ1953171.1"/>
    </source>
</evidence>
<name>A0AAD2FV21_9STRA</name>
<feature type="compositionally biased region" description="Polar residues" evidence="1">
    <location>
        <begin position="132"/>
        <end position="149"/>
    </location>
</feature>
<comment type="caution">
    <text evidence="2">The sequence shown here is derived from an EMBL/GenBank/DDBJ whole genome shotgun (WGS) entry which is preliminary data.</text>
</comment>
<accession>A0AAD2FV21</accession>
<reference evidence="2" key="1">
    <citation type="submission" date="2023-08" db="EMBL/GenBank/DDBJ databases">
        <authorList>
            <person name="Audoor S."/>
            <person name="Bilcke G."/>
        </authorList>
    </citation>
    <scope>NUCLEOTIDE SEQUENCE</scope>
</reference>
<feature type="region of interest" description="Disordered" evidence="1">
    <location>
        <begin position="52"/>
        <end position="84"/>
    </location>
</feature>
<feature type="compositionally biased region" description="Low complexity" evidence="1">
    <location>
        <begin position="61"/>
        <end position="82"/>
    </location>
</feature>
<gene>
    <name evidence="2" type="ORF">CYCCA115_LOCUS13904</name>
</gene>
<protein>
    <submittedName>
        <fullName evidence="2">Uncharacterized protein</fullName>
    </submittedName>
</protein>